<evidence type="ECO:0000256" key="1">
    <source>
        <dbReference type="SAM" id="MobiDB-lite"/>
    </source>
</evidence>
<name>A0A2N9IGU4_FAGSY</name>
<accession>A0A2N9IGU4</accession>
<protein>
    <submittedName>
        <fullName evidence="2">Uncharacterized protein</fullName>
    </submittedName>
</protein>
<reference evidence="2" key="1">
    <citation type="submission" date="2018-02" db="EMBL/GenBank/DDBJ databases">
        <authorList>
            <person name="Cohen D.B."/>
            <person name="Kent A.D."/>
        </authorList>
    </citation>
    <scope>NUCLEOTIDE SEQUENCE</scope>
</reference>
<organism evidence="2">
    <name type="scientific">Fagus sylvatica</name>
    <name type="common">Beechnut</name>
    <dbReference type="NCBI Taxonomy" id="28930"/>
    <lineage>
        <taxon>Eukaryota</taxon>
        <taxon>Viridiplantae</taxon>
        <taxon>Streptophyta</taxon>
        <taxon>Embryophyta</taxon>
        <taxon>Tracheophyta</taxon>
        <taxon>Spermatophyta</taxon>
        <taxon>Magnoliopsida</taxon>
        <taxon>eudicotyledons</taxon>
        <taxon>Gunneridae</taxon>
        <taxon>Pentapetalae</taxon>
        <taxon>rosids</taxon>
        <taxon>fabids</taxon>
        <taxon>Fagales</taxon>
        <taxon>Fagaceae</taxon>
        <taxon>Fagus</taxon>
    </lineage>
</organism>
<feature type="region of interest" description="Disordered" evidence="1">
    <location>
        <begin position="1"/>
        <end position="43"/>
    </location>
</feature>
<evidence type="ECO:0000313" key="2">
    <source>
        <dbReference type="EMBL" id="SPD24032.1"/>
    </source>
</evidence>
<dbReference type="EMBL" id="OIVN01005789">
    <property type="protein sequence ID" value="SPD24032.1"/>
    <property type="molecule type" value="Genomic_DNA"/>
</dbReference>
<sequence length="246" mass="26852">MAPGSRGAGAVFSHFSSEDSGQTGEATGESRVARRSQSCHLSNAPGLSDQLVVSEEDSAREGGCPGGKTRLIFNAFFLAFSCVTLFLRVLGSQETELGLERYGPANRGHRSVFGPSEDLFPIEIPARPGKILTIREFRTVSKHVLFPTYPGLQINSFIVLFRRPVFVRVVDIAPDVGFRRSWYHRKACATYFLKVQALHRGELGFARYDLANKGRWNVPYAKGSFSDQDSGLTGGALDDPGVACCS</sequence>
<proteinExistence type="predicted"/>
<gene>
    <name evidence="2" type="ORF">FSB_LOCUS51914</name>
</gene>
<dbReference type="AlphaFoldDB" id="A0A2N9IGU4"/>
<feature type="compositionally biased region" description="Polar residues" evidence="1">
    <location>
        <begin position="14"/>
        <end position="25"/>
    </location>
</feature>